<organism evidence="1 2">
    <name type="scientific">Grifola frondosa</name>
    <name type="common">Maitake</name>
    <name type="synonym">Polyporus frondosus</name>
    <dbReference type="NCBI Taxonomy" id="5627"/>
    <lineage>
        <taxon>Eukaryota</taxon>
        <taxon>Fungi</taxon>
        <taxon>Dikarya</taxon>
        <taxon>Basidiomycota</taxon>
        <taxon>Agaricomycotina</taxon>
        <taxon>Agaricomycetes</taxon>
        <taxon>Polyporales</taxon>
        <taxon>Grifolaceae</taxon>
        <taxon>Grifola</taxon>
    </lineage>
</organism>
<comment type="caution">
    <text evidence="1">The sequence shown here is derived from an EMBL/GenBank/DDBJ whole genome shotgun (WGS) entry which is preliminary data.</text>
</comment>
<sequence>MSTIPWYKWALTNSSVLFSPSACDNGSSSCVTLKRDLRDLTNIFALKLGRLEVVTGIVKSDSNEQLESTIDSGTVLAGDADTLS</sequence>
<evidence type="ECO:0000313" key="1">
    <source>
        <dbReference type="EMBL" id="OBZ79690.1"/>
    </source>
</evidence>
<evidence type="ECO:0000313" key="2">
    <source>
        <dbReference type="Proteomes" id="UP000092993"/>
    </source>
</evidence>
<protein>
    <submittedName>
        <fullName evidence="1">Uncharacterized protein</fullName>
    </submittedName>
</protein>
<accession>A0A1C7MS17</accession>
<reference evidence="1 2" key="1">
    <citation type="submission" date="2016-03" db="EMBL/GenBank/DDBJ databases">
        <title>Whole genome sequencing of Grifola frondosa 9006-11.</title>
        <authorList>
            <person name="Min B."/>
            <person name="Park H."/>
            <person name="Kim J.-G."/>
            <person name="Cho H."/>
            <person name="Oh Y.-L."/>
            <person name="Kong W.-S."/>
            <person name="Choi I.-G."/>
        </authorList>
    </citation>
    <scope>NUCLEOTIDE SEQUENCE [LARGE SCALE GENOMIC DNA]</scope>
    <source>
        <strain evidence="1 2">9006-11</strain>
    </source>
</reference>
<dbReference type="AlphaFoldDB" id="A0A1C7MS17"/>
<dbReference type="Proteomes" id="UP000092993">
    <property type="component" value="Unassembled WGS sequence"/>
</dbReference>
<dbReference type="EMBL" id="LUGG01000001">
    <property type="protein sequence ID" value="OBZ79690.1"/>
    <property type="molecule type" value="Genomic_DNA"/>
</dbReference>
<proteinExistence type="predicted"/>
<gene>
    <name evidence="1" type="ORF">A0H81_01345</name>
</gene>
<name>A0A1C7MS17_GRIFR</name>
<keyword evidence="2" id="KW-1185">Reference proteome</keyword>